<dbReference type="RefSeq" id="WP_165420368.1">
    <property type="nucleotide sequence ID" value="NZ_SHKW01000003.1"/>
</dbReference>
<reference evidence="9 10" key="1">
    <citation type="submission" date="2019-02" db="EMBL/GenBank/DDBJ databases">
        <title>Genomic Encyclopedia of Archaeal and Bacterial Type Strains, Phase II (KMG-II): from individual species to whole genera.</title>
        <authorList>
            <person name="Goeker M."/>
        </authorList>
    </citation>
    <scope>NUCLEOTIDE SEQUENCE [LARGE SCALE GENOMIC DNA]</scope>
    <source>
        <strain evidence="9 10">DSM 18101</strain>
    </source>
</reference>
<dbReference type="EMBL" id="SHKW01000003">
    <property type="protein sequence ID" value="RZU35238.1"/>
    <property type="molecule type" value="Genomic_DNA"/>
</dbReference>
<accession>A0A4Q7YE44</accession>
<evidence type="ECO:0000313" key="10">
    <source>
        <dbReference type="Proteomes" id="UP000292958"/>
    </source>
</evidence>
<comment type="subcellular location">
    <subcellularLocation>
        <location evidence="1">Cell outer membrane</location>
    </subcellularLocation>
</comment>
<feature type="chain" id="PRO_5020331077" evidence="8">
    <location>
        <begin position="38"/>
        <end position="484"/>
    </location>
</feature>
<keyword evidence="7" id="KW-0998">Cell outer membrane</keyword>
<proteinExistence type="inferred from homology"/>
<evidence type="ECO:0000313" key="9">
    <source>
        <dbReference type="EMBL" id="RZU35238.1"/>
    </source>
</evidence>
<keyword evidence="5" id="KW-0812">Transmembrane</keyword>
<dbReference type="GO" id="GO:0015288">
    <property type="term" value="F:porin activity"/>
    <property type="evidence" value="ECO:0007669"/>
    <property type="project" value="TreeGrafter"/>
</dbReference>
<evidence type="ECO:0000256" key="4">
    <source>
        <dbReference type="ARBA" id="ARBA00022452"/>
    </source>
</evidence>
<dbReference type="Pfam" id="PF02321">
    <property type="entry name" value="OEP"/>
    <property type="match status" value="2"/>
</dbReference>
<dbReference type="AlphaFoldDB" id="A0A4Q7YE44"/>
<keyword evidence="6" id="KW-0472">Membrane</keyword>
<gene>
    <name evidence="9" type="ORF">BDD14_6000</name>
</gene>
<keyword evidence="10" id="KW-1185">Reference proteome</keyword>
<dbReference type="GO" id="GO:0009279">
    <property type="term" value="C:cell outer membrane"/>
    <property type="evidence" value="ECO:0007669"/>
    <property type="project" value="UniProtKB-SubCell"/>
</dbReference>
<comment type="similarity">
    <text evidence="2">Belongs to the outer membrane factor (OMF) (TC 1.B.17) family.</text>
</comment>
<organism evidence="9 10">
    <name type="scientific">Edaphobacter modestus</name>
    <dbReference type="NCBI Taxonomy" id="388466"/>
    <lineage>
        <taxon>Bacteria</taxon>
        <taxon>Pseudomonadati</taxon>
        <taxon>Acidobacteriota</taxon>
        <taxon>Terriglobia</taxon>
        <taxon>Terriglobales</taxon>
        <taxon>Acidobacteriaceae</taxon>
        <taxon>Edaphobacter</taxon>
    </lineage>
</organism>
<dbReference type="PANTHER" id="PTHR30026">
    <property type="entry name" value="OUTER MEMBRANE PROTEIN TOLC"/>
    <property type="match status" value="1"/>
</dbReference>
<evidence type="ECO:0000256" key="1">
    <source>
        <dbReference type="ARBA" id="ARBA00004442"/>
    </source>
</evidence>
<evidence type="ECO:0000256" key="3">
    <source>
        <dbReference type="ARBA" id="ARBA00022448"/>
    </source>
</evidence>
<dbReference type="PANTHER" id="PTHR30026:SF20">
    <property type="entry name" value="OUTER MEMBRANE PROTEIN TOLC"/>
    <property type="match status" value="1"/>
</dbReference>
<comment type="caution">
    <text evidence="9">The sequence shown here is derived from an EMBL/GenBank/DDBJ whole genome shotgun (WGS) entry which is preliminary data.</text>
</comment>
<dbReference type="InterPro" id="IPR051906">
    <property type="entry name" value="TolC-like"/>
</dbReference>
<keyword evidence="8" id="KW-0732">Signal</keyword>
<dbReference type="Proteomes" id="UP000292958">
    <property type="component" value="Unassembled WGS sequence"/>
</dbReference>
<protein>
    <submittedName>
        <fullName evidence="9">Outer membrane protein TolC</fullName>
    </submittedName>
</protein>
<sequence>MCDHKMQREYPGAIKPRKFVISPPLLLSLIMSLMASAVSGQGVQVPLTSPSVSVTSIQTGSKSQPDIAPNQDTVSLTMHEAVKIALKQNPRLLAARIEALEVKQSAKVARSVYLPKATLGLEEQMQRLNLATNFGQESAPYSVGPYSNVQLGATFDVPIIAVSAWSSYQAEKRRAESSQEQAADVQESIASIVVAQYLSLLRSKATEQAVQSRIDLATVLLRLANDQLAQGTGTTTDALRANVELHVEKENLVRAQSHTRAYGYGLARVLGLKENQQVLAAESLTAADEQVPDEQQSLAEAFNTRPDLLAAEAQHQAAKYDSKAAAEQRLPEFHFDGYWAQSGRNPAGALPIYIYQGEMRLPIFTGGRITAESKRARLAADRSQQTVTERQDVITQEVRTALSTLDAARQELQLSTEALRLSTRELTESRDRFAAGITNNIEVITAQNSLAQATDSQIGAMFDLQQAKADLSHSRGRIAEEYGN</sequence>
<evidence type="ECO:0000256" key="8">
    <source>
        <dbReference type="SAM" id="SignalP"/>
    </source>
</evidence>
<evidence type="ECO:0000256" key="2">
    <source>
        <dbReference type="ARBA" id="ARBA00007613"/>
    </source>
</evidence>
<evidence type="ECO:0000256" key="6">
    <source>
        <dbReference type="ARBA" id="ARBA00023136"/>
    </source>
</evidence>
<dbReference type="SUPFAM" id="SSF56954">
    <property type="entry name" value="Outer membrane efflux proteins (OEP)"/>
    <property type="match status" value="1"/>
</dbReference>
<dbReference type="InterPro" id="IPR003423">
    <property type="entry name" value="OMP_efflux"/>
</dbReference>
<dbReference type="Gene3D" id="1.20.1600.10">
    <property type="entry name" value="Outer membrane efflux proteins (OEP)"/>
    <property type="match status" value="1"/>
</dbReference>
<evidence type="ECO:0000256" key="5">
    <source>
        <dbReference type="ARBA" id="ARBA00022692"/>
    </source>
</evidence>
<dbReference type="GO" id="GO:0015562">
    <property type="term" value="F:efflux transmembrane transporter activity"/>
    <property type="evidence" value="ECO:0007669"/>
    <property type="project" value="InterPro"/>
</dbReference>
<feature type="signal peptide" evidence="8">
    <location>
        <begin position="1"/>
        <end position="37"/>
    </location>
</feature>
<name>A0A4Q7YE44_9BACT</name>
<keyword evidence="4" id="KW-1134">Transmembrane beta strand</keyword>
<keyword evidence="3" id="KW-0813">Transport</keyword>
<dbReference type="GO" id="GO:1990281">
    <property type="term" value="C:efflux pump complex"/>
    <property type="evidence" value="ECO:0007669"/>
    <property type="project" value="TreeGrafter"/>
</dbReference>
<evidence type="ECO:0000256" key="7">
    <source>
        <dbReference type="ARBA" id="ARBA00023237"/>
    </source>
</evidence>